<name>A0ABX4E559_9BACI</name>
<accession>A0ABX4E559</accession>
<proteinExistence type="predicted"/>
<evidence type="ECO:0008006" key="3">
    <source>
        <dbReference type="Google" id="ProtNLM"/>
    </source>
</evidence>
<dbReference type="Proteomes" id="UP000215545">
    <property type="component" value="Unassembled WGS sequence"/>
</dbReference>
<comment type="caution">
    <text evidence="1">The sequence shown here is derived from an EMBL/GenBank/DDBJ whole genome shotgun (WGS) entry which is preliminary data.</text>
</comment>
<evidence type="ECO:0000313" key="1">
    <source>
        <dbReference type="EMBL" id="OXS74730.1"/>
    </source>
</evidence>
<gene>
    <name evidence="1" type="ORF">B1B05_16340</name>
</gene>
<organism evidence="1 2">
    <name type="scientific">Domibacillus enclensis</name>
    <dbReference type="NCBI Taxonomy" id="1017273"/>
    <lineage>
        <taxon>Bacteria</taxon>
        <taxon>Bacillati</taxon>
        <taxon>Bacillota</taxon>
        <taxon>Bacilli</taxon>
        <taxon>Bacillales</taxon>
        <taxon>Bacillaceae</taxon>
        <taxon>Domibacillus</taxon>
    </lineage>
</organism>
<keyword evidence="2" id="KW-1185">Reference proteome</keyword>
<evidence type="ECO:0000313" key="2">
    <source>
        <dbReference type="Proteomes" id="UP000215545"/>
    </source>
</evidence>
<reference evidence="2" key="1">
    <citation type="submission" date="2017-03" db="EMBL/GenBank/DDBJ databases">
        <title>Bacillus sp. V-88(T) DSM27956, whole genome shotgun sequencing project.</title>
        <authorList>
            <person name="Dastager S.G."/>
            <person name="Neurgaonkar P.S."/>
            <person name="Dharne M.S."/>
        </authorList>
    </citation>
    <scope>NUCLEOTIDE SEQUENCE [LARGE SCALE GENOMIC DNA]</scope>
    <source>
        <strain evidence="2">DSM 25145</strain>
    </source>
</reference>
<protein>
    <recommendedName>
        <fullName evidence="3">Secreted protein</fullName>
    </recommendedName>
</protein>
<dbReference type="EMBL" id="MWSK01000009">
    <property type="protein sequence ID" value="OXS74730.1"/>
    <property type="molecule type" value="Genomic_DNA"/>
</dbReference>
<sequence>MSLLLSRFWQMLVLPTQGGWRRTKTLEGSAGQVRSTFGAKRQKLAHRPPLRTRSPAEAAQTMFAQAQSLNDLPLKRGQKKAERCDRSAFSFTQNLLSQVLVDVGRKLR</sequence>